<dbReference type="EMBL" id="JACSPV010000002">
    <property type="protein sequence ID" value="MBD8003746.1"/>
    <property type="molecule type" value="Genomic_DNA"/>
</dbReference>
<keyword evidence="6" id="KW-1185">Reference proteome</keyword>
<comment type="caution">
    <text evidence="5">The sequence shown here is derived from an EMBL/GenBank/DDBJ whole genome shotgun (WGS) entry which is preliminary data.</text>
</comment>
<dbReference type="SUPFAM" id="SSF52540">
    <property type="entry name" value="P-loop containing nucleoside triphosphate hydrolases"/>
    <property type="match status" value="1"/>
</dbReference>
<dbReference type="InterPro" id="IPR017871">
    <property type="entry name" value="ABC_transporter-like_CS"/>
</dbReference>
<dbReference type="PANTHER" id="PTHR45772">
    <property type="entry name" value="CONSERVED COMPONENT OF ABC TRANSPORTER FOR NATURAL AMINO ACIDS-RELATED"/>
    <property type="match status" value="1"/>
</dbReference>
<dbReference type="SMART" id="SM00382">
    <property type="entry name" value="AAA"/>
    <property type="match status" value="1"/>
</dbReference>
<evidence type="ECO:0000256" key="3">
    <source>
        <dbReference type="ARBA" id="ARBA00022840"/>
    </source>
</evidence>
<keyword evidence="2" id="KW-0547">Nucleotide-binding</keyword>
<keyword evidence="1" id="KW-0813">Transport</keyword>
<evidence type="ECO:0000313" key="5">
    <source>
        <dbReference type="EMBL" id="MBD8003746.1"/>
    </source>
</evidence>
<dbReference type="GO" id="GO:0005524">
    <property type="term" value="F:ATP binding"/>
    <property type="evidence" value="ECO:0007669"/>
    <property type="project" value="UniProtKB-KW"/>
</dbReference>
<dbReference type="InterPro" id="IPR051120">
    <property type="entry name" value="ABC_AA/LPS_Transport"/>
</dbReference>
<feature type="domain" description="ABC transporter" evidence="4">
    <location>
        <begin position="5"/>
        <end position="252"/>
    </location>
</feature>
<dbReference type="InterPro" id="IPR003593">
    <property type="entry name" value="AAA+_ATPase"/>
</dbReference>
<sequence>MNTLLDVKGLTKQFGGVTAVNNVCFTLGAGEVVAVIGPNGAGKTTLFNMISNYIHPTKGEVLYKGERLTGKKVFELAHLGISRTFQNLQIFTNMTVLENVMMGTFVHTKSNIFSAGFRLPVIKKAEEEAYRLASEVLKMVGLEELSLEQAGQLSYGQQKKLEFARAIVYNPSLIMLDEPMAGLNDFETSTMAGYIKDLKKKGSSFLFVEHKMATVMEIADRIVVLDFGKKIAAGTPNEIQNNAQVISAYLGEEAI</sequence>
<proteinExistence type="predicted"/>
<accession>A0ABR8VGM2</accession>
<evidence type="ECO:0000313" key="6">
    <source>
        <dbReference type="Proteomes" id="UP000648182"/>
    </source>
</evidence>
<dbReference type="PROSITE" id="PS50893">
    <property type="entry name" value="ABC_TRANSPORTER_2"/>
    <property type="match status" value="1"/>
</dbReference>
<gene>
    <name evidence="5" type="ORF">H9631_01510</name>
</gene>
<dbReference type="Proteomes" id="UP000648182">
    <property type="component" value="Unassembled WGS sequence"/>
</dbReference>
<dbReference type="InterPro" id="IPR003439">
    <property type="entry name" value="ABC_transporter-like_ATP-bd"/>
</dbReference>
<name>A0ABR8VGM2_9BACI</name>
<organism evidence="5 6">
    <name type="scientific">Bacillus norwichensis</name>
    <dbReference type="NCBI Taxonomy" id="2762217"/>
    <lineage>
        <taxon>Bacteria</taxon>
        <taxon>Bacillati</taxon>
        <taxon>Bacillota</taxon>
        <taxon>Bacilli</taxon>
        <taxon>Bacillales</taxon>
        <taxon>Bacillaceae</taxon>
        <taxon>Bacillus</taxon>
    </lineage>
</organism>
<dbReference type="PROSITE" id="PS00211">
    <property type="entry name" value="ABC_TRANSPORTER_1"/>
    <property type="match status" value="1"/>
</dbReference>
<dbReference type="Gene3D" id="3.40.50.300">
    <property type="entry name" value="P-loop containing nucleotide triphosphate hydrolases"/>
    <property type="match status" value="1"/>
</dbReference>
<dbReference type="InterPro" id="IPR032823">
    <property type="entry name" value="BCA_ABC_TP_C"/>
</dbReference>
<dbReference type="Pfam" id="PF00005">
    <property type="entry name" value="ABC_tran"/>
    <property type="match status" value="1"/>
</dbReference>
<dbReference type="CDD" id="cd03219">
    <property type="entry name" value="ABC_Mj1267_LivG_branched"/>
    <property type="match status" value="1"/>
</dbReference>
<evidence type="ECO:0000259" key="4">
    <source>
        <dbReference type="PROSITE" id="PS50893"/>
    </source>
</evidence>
<dbReference type="RefSeq" id="WP_191809491.1">
    <property type="nucleotide sequence ID" value="NZ_JACSPV010000002.1"/>
</dbReference>
<evidence type="ECO:0000256" key="2">
    <source>
        <dbReference type="ARBA" id="ARBA00022741"/>
    </source>
</evidence>
<protein>
    <submittedName>
        <fullName evidence="5">ABC transporter ATP-binding protein</fullName>
    </submittedName>
</protein>
<dbReference type="InterPro" id="IPR027417">
    <property type="entry name" value="P-loop_NTPase"/>
</dbReference>
<reference evidence="5 6" key="1">
    <citation type="submission" date="2020-08" db="EMBL/GenBank/DDBJ databases">
        <title>A Genomic Blueprint of the Chicken Gut Microbiome.</title>
        <authorList>
            <person name="Gilroy R."/>
            <person name="Ravi A."/>
            <person name="Getino M."/>
            <person name="Pursley I."/>
            <person name="Horton D.L."/>
            <person name="Alikhan N.-F."/>
            <person name="Baker D."/>
            <person name="Gharbi K."/>
            <person name="Hall N."/>
            <person name="Watson M."/>
            <person name="Adriaenssens E.M."/>
            <person name="Foster-Nyarko E."/>
            <person name="Jarju S."/>
            <person name="Secka A."/>
            <person name="Antonio M."/>
            <person name="Oren A."/>
            <person name="Chaudhuri R."/>
            <person name="La Ragione R.M."/>
            <person name="Hildebrand F."/>
            <person name="Pallen M.J."/>
        </authorList>
    </citation>
    <scope>NUCLEOTIDE SEQUENCE [LARGE SCALE GENOMIC DNA]</scope>
    <source>
        <strain evidence="5 6">Sa1BUA2</strain>
    </source>
</reference>
<dbReference type="Pfam" id="PF12399">
    <property type="entry name" value="BCA_ABC_TP_C"/>
    <property type="match status" value="1"/>
</dbReference>
<evidence type="ECO:0000256" key="1">
    <source>
        <dbReference type="ARBA" id="ARBA00022448"/>
    </source>
</evidence>
<keyword evidence="3 5" id="KW-0067">ATP-binding</keyword>